<feature type="signal peptide" evidence="1">
    <location>
        <begin position="1"/>
        <end position="22"/>
    </location>
</feature>
<name>A0A0F7WXI7_CHLPN</name>
<accession>A0A0F7WXI7</accession>
<keyword evidence="1" id="KW-0732">Signal</keyword>
<dbReference type="EMBL" id="LN847061">
    <property type="protein sequence ID" value="CRI43084.1"/>
    <property type="molecule type" value="Genomic_DNA"/>
</dbReference>
<evidence type="ECO:0000256" key="1">
    <source>
        <dbReference type="SAM" id="SignalP"/>
    </source>
</evidence>
<dbReference type="AlphaFoldDB" id="A0A0F7WXI7"/>
<organism evidence="2">
    <name type="scientific">Chlamydia pneumoniae</name>
    <name type="common">Chlamydophila pneumoniae</name>
    <dbReference type="NCBI Taxonomy" id="83558"/>
    <lineage>
        <taxon>Bacteria</taxon>
        <taxon>Pseudomonadati</taxon>
        <taxon>Chlamydiota</taxon>
        <taxon>Chlamydiia</taxon>
        <taxon>Chlamydiales</taxon>
        <taxon>Chlamydiaceae</taxon>
        <taxon>Chlamydia/Chlamydophila group</taxon>
        <taxon>Chlamydia</taxon>
    </lineage>
</organism>
<protein>
    <submittedName>
        <fullName evidence="2">Uncharacterized protein</fullName>
    </submittedName>
</protein>
<feature type="chain" id="PRO_5002524711" evidence="1">
    <location>
        <begin position="23"/>
        <end position="162"/>
    </location>
</feature>
<reference evidence="2" key="1">
    <citation type="submission" date="2015-05" db="EMBL/GenBank/DDBJ databases">
        <authorList>
            <person name="Rattei Thomas"/>
        </authorList>
    </citation>
    <scope>NUCLEOTIDE SEQUENCE</scope>
    <source>
        <strain evidence="2">DC9</strain>
    </source>
</reference>
<proteinExistence type="predicted"/>
<evidence type="ECO:0000313" key="2">
    <source>
        <dbReference type="EMBL" id="CRI43084.1"/>
    </source>
</evidence>
<gene>
    <name evidence="2" type="ORF">BN1224_DC9_CF_00040</name>
</gene>
<sequence length="162" mass="17895">MMHRYFIPLLALLIFSPSLVRAELQPSENRKGGWPTQLSCAEGSQLFCKFEAAYNNAIEEGKPGILVFFSERPTPEFADLTNGSFSLSTPIAKGFNVVVLCPGLISPLDFFHKMDPVILYMGSFLEMFPEVDAVSGPRLCYILIDEQGGAQCQAVLPLETKN</sequence>